<evidence type="ECO:0000259" key="1">
    <source>
        <dbReference type="Pfam" id="PF10536"/>
    </source>
</evidence>
<feature type="domain" description="Aminotransferase-like plant mobile" evidence="1">
    <location>
        <begin position="1"/>
        <end position="135"/>
    </location>
</feature>
<name>A0A7J9F9T8_9ROSI</name>
<reference evidence="2 3" key="1">
    <citation type="journal article" date="2019" name="Genome Biol. Evol.">
        <title>Insights into the evolution of the New World diploid cottons (Gossypium, subgenus Houzingenia) based on genome sequencing.</title>
        <authorList>
            <person name="Grover C.E."/>
            <person name="Arick M.A. 2nd"/>
            <person name="Thrash A."/>
            <person name="Conover J.L."/>
            <person name="Sanders W.S."/>
            <person name="Peterson D.G."/>
            <person name="Frelichowski J.E."/>
            <person name="Scheffler J.A."/>
            <person name="Scheffler B.E."/>
            <person name="Wendel J.F."/>
        </authorList>
    </citation>
    <scope>NUCLEOTIDE SEQUENCE [LARGE SCALE GENOMIC DNA]</scope>
    <source>
        <strain evidence="2">8</strain>
        <tissue evidence="2">Leaf</tissue>
    </source>
</reference>
<dbReference type="Proteomes" id="UP000593568">
    <property type="component" value="Unassembled WGS sequence"/>
</dbReference>
<keyword evidence="3" id="KW-1185">Reference proteome</keyword>
<dbReference type="EMBL" id="JABEZW010000012">
    <property type="protein sequence ID" value="MBA0781981.1"/>
    <property type="molecule type" value="Genomic_DNA"/>
</dbReference>
<accession>A0A7J9F9T8</accession>
<evidence type="ECO:0000313" key="3">
    <source>
        <dbReference type="Proteomes" id="UP000593568"/>
    </source>
</evidence>
<evidence type="ECO:0000313" key="2">
    <source>
        <dbReference type="EMBL" id="MBA0781981.1"/>
    </source>
</evidence>
<dbReference type="InterPro" id="IPR019557">
    <property type="entry name" value="AminoTfrase-like_pln_mobile"/>
</dbReference>
<sequence length="135" mass="15624">FHLPCGECTITLEDIQLQLELPVDESVLTGSIQSVDWRAICYDILGAIPDNIYGGRIEMGWLRDTFPESGNDSTEVERIRYARAYILEILRGYLMSDMSRNLVHLRWLLKLVDFRADGELSWRSVVFSTLYQEMC</sequence>
<dbReference type="Pfam" id="PF10536">
    <property type="entry name" value="PMD"/>
    <property type="match status" value="1"/>
</dbReference>
<proteinExistence type="predicted"/>
<dbReference type="GO" id="GO:0010073">
    <property type="term" value="P:meristem maintenance"/>
    <property type="evidence" value="ECO:0007669"/>
    <property type="project" value="InterPro"/>
</dbReference>
<dbReference type="PANTHER" id="PTHR46033">
    <property type="entry name" value="PROTEIN MAIN-LIKE 2"/>
    <property type="match status" value="1"/>
</dbReference>
<comment type="caution">
    <text evidence="2">The sequence shown here is derived from an EMBL/GenBank/DDBJ whole genome shotgun (WGS) entry which is preliminary data.</text>
</comment>
<dbReference type="InterPro" id="IPR044824">
    <property type="entry name" value="MAIN-like"/>
</dbReference>
<gene>
    <name evidence="2" type="ORF">Gotri_002860</name>
</gene>
<organism evidence="2 3">
    <name type="scientific">Gossypium trilobum</name>
    <dbReference type="NCBI Taxonomy" id="34281"/>
    <lineage>
        <taxon>Eukaryota</taxon>
        <taxon>Viridiplantae</taxon>
        <taxon>Streptophyta</taxon>
        <taxon>Embryophyta</taxon>
        <taxon>Tracheophyta</taxon>
        <taxon>Spermatophyta</taxon>
        <taxon>Magnoliopsida</taxon>
        <taxon>eudicotyledons</taxon>
        <taxon>Gunneridae</taxon>
        <taxon>Pentapetalae</taxon>
        <taxon>rosids</taxon>
        <taxon>malvids</taxon>
        <taxon>Malvales</taxon>
        <taxon>Malvaceae</taxon>
        <taxon>Malvoideae</taxon>
        <taxon>Gossypium</taxon>
    </lineage>
</organism>
<protein>
    <recommendedName>
        <fullName evidence="1">Aminotransferase-like plant mobile domain-containing protein</fullName>
    </recommendedName>
</protein>
<dbReference type="PANTHER" id="PTHR46033:SF8">
    <property type="entry name" value="PROTEIN MAINTENANCE OF MERISTEMS-LIKE"/>
    <property type="match status" value="1"/>
</dbReference>
<dbReference type="AlphaFoldDB" id="A0A7J9F9T8"/>
<feature type="non-terminal residue" evidence="2">
    <location>
        <position position="1"/>
    </location>
</feature>